<dbReference type="InterPro" id="IPR036955">
    <property type="entry name" value="AP2/ERF_dom_sf"/>
</dbReference>
<keyword evidence="3" id="KW-0238">DNA-binding</keyword>
<name>A0A2K1ICH7_PHYPA</name>
<evidence type="ECO:0000313" key="10">
    <source>
        <dbReference type="EMBL" id="PNR26983.1"/>
    </source>
</evidence>
<dbReference type="Gramene" id="Pp3c26_10480V3.2">
    <property type="protein sequence ID" value="PAC:32918742.CDS.1"/>
    <property type="gene ID" value="Pp3c26_10480"/>
</dbReference>
<proteinExistence type="inferred from homology"/>
<evidence type="ECO:0000313" key="11">
    <source>
        <dbReference type="EnsemblPlants" id="PAC:32918741.CDS.1"/>
    </source>
</evidence>
<dbReference type="GeneID" id="112278105"/>
<dbReference type="PANTHER" id="PTHR31839">
    <property type="entry name" value="DEHYDRATION-RESPONSIVE ELEMENT-BINDING PROTEIN 1D"/>
    <property type="match status" value="1"/>
</dbReference>
<evidence type="ECO:0000256" key="4">
    <source>
        <dbReference type="ARBA" id="ARBA00023159"/>
    </source>
</evidence>
<dbReference type="InterPro" id="IPR016177">
    <property type="entry name" value="DNA-bd_dom_sf"/>
</dbReference>
<evidence type="ECO:0000256" key="1">
    <source>
        <dbReference type="ARBA" id="ARBA00004123"/>
    </source>
</evidence>
<organism evidence="10">
    <name type="scientific">Physcomitrium patens</name>
    <name type="common">Spreading-leaved earth moss</name>
    <name type="synonym">Physcomitrella patens</name>
    <dbReference type="NCBI Taxonomy" id="3218"/>
    <lineage>
        <taxon>Eukaryota</taxon>
        <taxon>Viridiplantae</taxon>
        <taxon>Streptophyta</taxon>
        <taxon>Embryophyta</taxon>
        <taxon>Bryophyta</taxon>
        <taxon>Bryophytina</taxon>
        <taxon>Bryopsida</taxon>
        <taxon>Funariidae</taxon>
        <taxon>Funariales</taxon>
        <taxon>Funariaceae</taxon>
        <taxon>Physcomitrium</taxon>
    </lineage>
</organism>
<dbReference type="EMBL" id="ABEU02000026">
    <property type="protein sequence ID" value="PNR26983.1"/>
    <property type="molecule type" value="Genomic_DNA"/>
</dbReference>
<feature type="domain" description="AP2/ERF" evidence="9">
    <location>
        <begin position="132"/>
        <end position="196"/>
    </location>
</feature>
<dbReference type="PaxDb" id="3218-PP1S6_134V6.1"/>
<evidence type="ECO:0000256" key="2">
    <source>
        <dbReference type="ARBA" id="ARBA00023015"/>
    </source>
</evidence>
<dbReference type="EnsemblPlants" id="Pp3c26_10480V3.2">
    <property type="protein sequence ID" value="PAC:32918742.CDS.1"/>
    <property type="gene ID" value="Pp3c26_10480"/>
</dbReference>
<dbReference type="SMART" id="SM00380">
    <property type="entry name" value="AP2"/>
    <property type="match status" value="1"/>
</dbReference>
<keyword evidence="12" id="KW-1185">Reference proteome</keyword>
<evidence type="ECO:0000256" key="7">
    <source>
        <dbReference type="ARBA" id="ARBA00024343"/>
    </source>
</evidence>
<dbReference type="GO" id="GO:0005634">
    <property type="term" value="C:nucleus"/>
    <property type="evidence" value="ECO:0000318"/>
    <property type="project" value="GO_Central"/>
</dbReference>
<keyword evidence="6" id="KW-0539">Nucleus</keyword>
<accession>A0A2K1ICH7</accession>
<dbReference type="RefSeq" id="XP_024366969.1">
    <property type="nucleotide sequence ID" value="XM_024511201.2"/>
</dbReference>
<dbReference type="AlphaFoldDB" id="A0A2K1ICH7"/>
<dbReference type="InterPro" id="IPR001471">
    <property type="entry name" value="AP2/ERF_dom"/>
</dbReference>
<evidence type="ECO:0000256" key="6">
    <source>
        <dbReference type="ARBA" id="ARBA00023242"/>
    </source>
</evidence>
<evidence type="ECO:0000256" key="8">
    <source>
        <dbReference type="SAM" id="MobiDB-lite"/>
    </source>
</evidence>
<dbReference type="EnsemblPlants" id="Pp3c26_10480V3.3">
    <property type="protein sequence ID" value="PAC:32918743.CDS.1"/>
    <property type="gene ID" value="Pp3c26_10480"/>
</dbReference>
<evidence type="ECO:0000313" key="12">
    <source>
        <dbReference type="Proteomes" id="UP000006727"/>
    </source>
</evidence>
<feature type="compositionally biased region" description="Low complexity" evidence="8">
    <location>
        <begin position="104"/>
        <end position="114"/>
    </location>
</feature>
<sequence>MPDLDESHHYRDVDTQLLECSGLPGWASCSCGTGIKSEFYGRCLNCQDAYIDEKCGVKPVVWRSTDYTPAALPAAVNVLAEVDGAASPLAQQCKRVTRPRSKSPRIASSSSFAPPTKPRGRPPNGSRTRQQSFKGVRQRAGVRGFLVEIRPPKWKRTIWLGTYGTDAEAAAAYDAGVFYTKKKTQYNFPHLKATFPHLPANLRLDHPDDSEKIKNFVQVQAKEAAQNIRNLASNVNGDAPAAVPAQTAATLSTVAVPKIAAAAATVATPITESALKVEDLACVDCEAPAFASTSTASSPSTDSSVHISPEWEGSMDLDSLPFIEMGMNPFIDLDALLPEPEGVFYSLFQSPYRLEEAVVWR</sequence>
<dbReference type="GO" id="GO:0003700">
    <property type="term" value="F:DNA-binding transcription factor activity"/>
    <property type="evidence" value="ECO:0000318"/>
    <property type="project" value="GO_Central"/>
</dbReference>
<evidence type="ECO:0000256" key="5">
    <source>
        <dbReference type="ARBA" id="ARBA00023163"/>
    </source>
</evidence>
<reference evidence="11" key="3">
    <citation type="submission" date="2020-12" db="UniProtKB">
        <authorList>
            <consortium name="EnsemblPlants"/>
        </authorList>
    </citation>
    <scope>IDENTIFICATION</scope>
</reference>
<reference evidence="10 12" key="1">
    <citation type="journal article" date="2008" name="Science">
        <title>The Physcomitrella genome reveals evolutionary insights into the conquest of land by plants.</title>
        <authorList>
            <person name="Rensing S."/>
            <person name="Lang D."/>
            <person name="Zimmer A."/>
            <person name="Terry A."/>
            <person name="Salamov A."/>
            <person name="Shapiro H."/>
            <person name="Nishiyama T."/>
            <person name="Perroud P.-F."/>
            <person name="Lindquist E."/>
            <person name="Kamisugi Y."/>
            <person name="Tanahashi T."/>
            <person name="Sakakibara K."/>
            <person name="Fujita T."/>
            <person name="Oishi K."/>
            <person name="Shin-I T."/>
            <person name="Kuroki Y."/>
            <person name="Toyoda A."/>
            <person name="Suzuki Y."/>
            <person name="Hashimoto A."/>
            <person name="Yamaguchi K."/>
            <person name="Sugano A."/>
            <person name="Kohara Y."/>
            <person name="Fujiyama A."/>
            <person name="Anterola A."/>
            <person name="Aoki S."/>
            <person name="Ashton N."/>
            <person name="Barbazuk W.B."/>
            <person name="Barker E."/>
            <person name="Bennetzen J."/>
            <person name="Bezanilla M."/>
            <person name="Blankenship R."/>
            <person name="Cho S.H."/>
            <person name="Dutcher S."/>
            <person name="Estelle M."/>
            <person name="Fawcett J.A."/>
            <person name="Gundlach H."/>
            <person name="Hanada K."/>
            <person name="Heyl A."/>
            <person name="Hicks K.A."/>
            <person name="Hugh J."/>
            <person name="Lohr M."/>
            <person name="Mayer K."/>
            <person name="Melkozernov A."/>
            <person name="Murata T."/>
            <person name="Nelson D."/>
            <person name="Pils B."/>
            <person name="Prigge M."/>
            <person name="Reiss B."/>
            <person name="Renner T."/>
            <person name="Rombauts S."/>
            <person name="Rushton P."/>
            <person name="Sanderfoot A."/>
            <person name="Schween G."/>
            <person name="Shiu S.-H."/>
            <person name="Stueber K."/>
            <person name="Theodoulou F.L."/>
            <person name="Tu H."/>
            <person name="Van de Peer Y."/>
            <person name="Verrier P.J."/>
            <person name="Waters E."/>
            <person name="Wood A."/>
            <person name="Yang L."/>
            <person name="Cove D."/>
            <person name="Cuming A."/>
            <person name="Hasebe M."/>
            <person name="Lucas S."/>
            <person name="Mishler D.B."/>
            <person name="Reski R."/>
            <person name="Grigoriev I."/>
            <person name="Quatrano R.S."/>
            <person name="Boore J.L."/>
        </authorList>
    </citation>
    <scope>NUCLEOTIDE SEQUENCE [LARGE SCALE GENOMIC DNA]</scope>
    <source>
        <strain evidence="11 12">cv. Gransden 2004</strain>
    </source>
</reference>
<dbReference type="Gramene" id="Pp3c26_10480V3.4">
    <property type="protein sequence ID" value="PAC:32918744.CDS.1"/>
    <property type="gene ID" value="Pp3c26_10480"/>
</dbReference>
<dbReference type="EnsemblPlants" id="Pp3c26_10480V3.1">
    <property type="protein sequence ID" value="PAC:32918741.CDS.1"/>
    <property type="gene ID" value="Pp3c26_10480"/>
</dbReference>
<dbReference type="RefSeq" id="XP_073387886.1">
    <property type="nucleotide sequence ID" value="XM_073531785.1"/>
</dbReference>
<reference evidence="10 12" key="2">
    <citation type="journal article" date="2018" name="Plant J.">
        <title>The Physcomitrella patens chromosome-scale assembly reveals moss genome structure and evolution.</title>
        <authorList>
            <person name="Lang D."/>
            <person name="Ullrich K.K."/>
            <person name="Murat F."/>
            <person name="Fuchs J."/>
            <person name="Jenkins J."/>
            <person name="Haas F.B."/>
            <person name="Piednoel M."/>
            <person name="Gundlach H."/>
            <person name="Van Bel M."/>
            <person name="Meyberg R."/>
            <person name="Vives C."/>
            <person name="Morata J."/>
            <person name="Symeonidi A."/>
            <person name="Hiss M."/>
            <person name="Muchero W."/>
            <person name="Kamisugi Y."/>
            <person name="Saleh O."/>
            <person name="Blanc G."/>
            <person name="Decker E.L."/>
            <person name="van Gessel N."/>
            <person name="Grimwood J."/>
            <person name="Hayes R.D."/>
            <person name="Graham S.W."/>
            <person name="Gunter L.E."/>
            <person name="McDaniel S.F."/>
            <person name="Hoernstein S.N.W."/>
            <person name="Larsson A."/>
            <person name="Li F.W."/>
            <person name="Perroud P.F."/>
            <person name="Phillips J."/>
            <person name="Ranjan P."/>
            <person name="Rokshar D.S."/>
            <person name="Rothfels C.J."/>
            <person name="Schneider L."/>
            <person name="Shu S."/>
            <person name="Stevenson D.W."/>
            <person name="Thummler F."/>
            <person name="Tillich M."/>
            <person name="Villarreal Aguilar J.C."/>
            <person name="Widiez T."/>
            <person name="Wong G.K."/>
            <person name="Wymore A."/>
            <person name="Zhang Y."/>
            <person name="Zimmer A.D."/>
            <person name="Quatrano R.S."/>
            <person name="Mayer K.F.X."/>
            <person name="Goodstein D."/>
            <person name="Casacuberta J.M."/>
            <person name="Vandepoele K."/>
            <person name="Reski R."/>
            <person name="Cuming A.C."/>
            <person name="Tuskan G.A."/>
            <person name="Maumus F."/>
            <person name="Salse J."/>
            <person name="Schmutz J."/>
            <person name="Rensing S.A."/>
        </authorList>
    </citation>
    <scope>NUCLEOTIDE SEQUENCE [LARGE SCALE GENOMIC DNA]</scope>
    <source>
        <strain evidence="11 12">cv. Gransden 2004</strain>
    </source>
</reference>
<dbReference type="Gramene" id="Pp3c26_10480V3.3">
    <property type="protein sequence ID" value="PAC:32918743.CDS.1"/>
    <property type="gene ID" value="Pp3c26_10480"/>
</dbReference>
<dbReference type="EnsemblPlants" id="Pp3c26_10480V3.4">
    <property type="protein sequence ID" value="PAC:32918744.CDS.1"/>
    <property type="gene ID" value="Pp3c26_10480"/>
</dbReference>
<feature type="region of interest" description="Disordered" evidence="8">
    <location>
        <begin position="91"/>
        <end position="138"/>
    </location>
</feature>
<dbReference type="Gene3D" id="3.30.730.10">
    <property type="entry name" value="AP2/ERF domain"/>
    <property type="match status" value="1"/>
</dbReference>
<dbReference type="Gramene" id="Pp3c26_10480V3.5">
    <property type="protein sequence ID" value="PAC:32918745.CDS.1"/>
    <property type="gene ID" value="Pp3c26_10480"/>
</dbReference>
<gene>
    <name evidence="11" type="primary">LOC112278105</name>
    <name evidence="10" type="ORF">PHYPA_030464</name>
</gene>
<comment type="subcellular location">
    <subcellularLocation>
        <location evidence="1">Nucleus</location>
    </subcellularLocation>
</comment>
<dbReference type="SUPFAM" id="SSF54171">
    <property type="entry name" value="DNA-binding domain"/>
    <property type="match status" value="1"/>
</dbReference>
<dbReference type="KEGG" id="ppp:112278105"/>
<dbReference type="PANTHER" id="PTHR31839:SF2">
    <property type="entry name" value="DEHYDRATION-RESPONSIVE ELEMENT-BINDING PROTEIN 1D"/>
    <property type="match status" value="1"/>
</dbReference>
<dbReference type="PROSITE" id="PS51032">
    <property type="entry name" value="AP2_ERF"/>
    <property type="match status" value="1"/>
</dbReference>
<comment type="similarity">
    <text evidence="7">Belongs to the AP2/ERF transcription factor family. ERF subfamily.</text>
</comment>
<keyword evidence="5" id="KW-0804">Transcription</keyword>
<evidence type="ECO:0000256" key="3">
    <source>
        <dbReference type="ARBA" id="ARBA00023125"/>
    </source>
</evidence>
<dbReference type="GO" id="GO:0000976">
    <property type="term" value="F:transcription cis-regulatory region binding"/>
    <property type="evidence" value="ECO:0000318"/>
    <property type="project" value="GO_Central"/>
</dbReference>
<dbReference type="RefSeq" id="XP_024366968.1">
    <property type="nucleotide sequence ID" value="XM_024511200.2"/>
</dbReference>
<evidence type="ECO:0000259" key="9">
    <source>
        <dbReference type="PROSITE" id="PS51032"/>
    </source>
</evidence>
<keyword evidence="4" id="KW-0010">Activator</keyword>
<dbReference type="Gramene" id="Pp3c26_10480V3.1">
    <property type="protein sequence ID" value="PAC:32918741.CDS.1"/>
    <property type="gene ID" value="Pp3c26_10480"/>
</dbReference>
<dbReference type="EnsemblPlants" id="Pp3c26_10480V3.5">
    <property type="protein sequence ID" value="PAC:32918745.CDS.1"/>
    <property type="gene ID" value="Pp3c26_10480"/>
</dbReference>
<keyword evidence="2" id="KW-0805">Transcription regulation</keyword>
<dbReference type="Proteomes" id="UP000006727">
    <property type="component" value="Chromosome 26"/>
</dbReference>
<protein>
    <recommendedName>
        <fullName evidence="9">AP2/ERF domain-containing protein</fullName>
    </recommendedName>
</protein>
<dbReference type="InterPro" id="IPR045277">
    <property type="entry name" value="DRE1A-I"/>
</dbReference>